<sequence length="319" mass="35792">MAQPSGQTSYLSLVASCDDFPFDPAATKEYYKLYLPNDDQPHGFMLPVIVKQIPWTSDFAICHDHPRSVIVLDRSNSKDPASAINAAFAQLVNECIERKLFDLLCGRHSELFAIVGTRYDKPVHVERFAAALFGLTQRGAHLVRYTMDHDAGTKLWIPRRSAHLYTYPGMLDTTVAGGVKSGSSPYLTIIEEAHEEASLPEMLVRQYARSRGAISHISLTGKGFPGEQGLVVPDYIYVYDMELPPGVMPKPHDDEVGEFYCLSVEEVQAALLRKEFKPDSAAMLVNFLIRHSIIIPENEPDFVEISMRLHRRLPFRVGV</sequence>
<name>A0A4V5NHP9_9PEZI</name>
<dbReference type="EMBL" id="NAJQ01000388">
    <property type="protein sequence ID" value="TKA70659.1"/>
    <property type="molecule type" value="Genomic_DNA"/>
</dbReference>
<feature type="domain" description="Nudix hydrolase" evidence="1">
    <location>
        <begin position="135"/>
        <end position="284"/>
    </location>
</feature>
<dbReference type="SUPFAM" id="SSF55811">
    <property type="entry name" value="Nudix"/>
    <property type="match status" value="1"/>
</dbReference>
<dbReference type="AlphaFoldDB" id="A0A4V5NHP9"/>
<proteinExistence type="predicted"/>
<evidence type="ECO:0000313" key="3">
    <source>
        <dbReference type="Proteomes" id="UP000309340"/>
    </source>
</evidence>
<organism evidence="2 3">
    <name type="scientific">Friedmanniomyces simplex</name>
    <dbReference type="NCBI Taxonomy" id="329884"/>
    <lineage>
        <taxon>Eukaryota</taxon>
        <taxon>Fungi</taxon>
        <taxon>Dikarya</taxon>
        <taxon>Ascomycota</taxon>
        <taxon>Pezizomycotina</taxon>
        <taxon>Dothideomycetes</taxon>
        <taxon>Dothideomycetidae</taxon>
        <taxon>Mycosphaerellales</taxon>
        <taxon>Teratosphaeriaceae</taxon>
        <taxon>Friedmanniomyces</taxon>
    </lineage>
</organism>
<dbReference type="OrthoDB" id="10261522at2759"/>
<dbReference type="InterPro" id="IPR000086">
    <property type="entry name" value="NUDIX_hydrolase_dom"/>
</dbReference>
<keyword evidence="3" id="KW-1185">Reference proteome</keyword>
<comment type="caution">
    <text evidence="2">The sequence shown here is derived from an EMBL/GenBank/DDBJ whole genome shotgun (WGS) entry which is preliminary data.</text>
</comment>
<dbReference type="PANTHER" id="PTHR13622:SF8">
    <property type="entry name" value="THIAMIN PYROPHOSPHOKINASE 1"/>
    <property type="match status" value="1"/>
</dbReference>
<dbReference type="Proteomes" id="UP000309340">
    <property type="component" value="Unassembled WGS sequence"/>
</dbReference>
<gene>
    <name evidence="2" type="ORF">B0A55_08760</name>
</gene>
<dbReference type="STRING" id="329884.A0A4V5NHP9"/>
<dbReference type="GO" id="GO:0044715">
    <property type="term" value="F:8-oxo-dGDP phosphatase activity"/>
    <property type="evidence" value="ECO:0007669"/>
    <property type="project" value="TreeGrafter"/>
</dbReference>
<evidence type="ECO:0000313" key="2">
    <source>
        <dbReference type="EMBL" id="TKA70659.1"/>
    </source>
</evidence>
<dbReference type="CDD" id="cd03676">
    <property type="entry name" value="NUDIX_Tnr3_like"/>
    <property type="match status" value="1"/>
</dbReference>
<dbReference type="FunFam" id="3.90.79.10:FF:000019">
    <property type="entry name" value="Thiamin pyrophosphokinase, putative"/>
    <property type="match status" value="1"/>
</dbReference>
<evidence type="ECO:0000259" key="1">
    <source>
        <dbReference type="PROSITE" id="PS51462"/>
    </source>
</evidence>
<dbReference type="Gene3D" id="3.90.79.10">
    <property type="entry name" value="Nucleoside Triphosphate Pyrophosphohydrolase"/>
    <property type="match status" value="1"/>
</dbReference>
<protein>
    <recommendedName>
        <fullName evidence="1">Nudix hydrolase domain-containing protein</fullName>
    </recommendedName>
</protein>
<dbReference type="PANTHER" id="PTHR13622">
    <property type="entry name" value="THIAMIN PYROPHOSPHOKINASE"/>
    <property type="match status" value="1"/>
</dbReference>
<dbReference type="PROSITE" id="PS51462">
    <property type="entry name" value="NUDIX"/>
    <property type="match status" value="1"/>
</dbReference>
<reference evidence="2 3" key="1">
    <citation type="submission" date="2017-03" db="EMBL/GenBank/DDBJ databases">
        <title>Genomes of endolithic fungi from Antarctica.</title>
        <authorList>
            <person name="Coleine C."/>
            <person name="Masonjones S."/>
            <person name="Stajich J.E."/>
        </authorList>
    </citation>
    <scope>NUCLEOTIDE SEQUENCE [LARGE SCALE GENOMIC DNA]</scope>
    <source>
        <strain evidence="2 3">CCFEE 5184</strain>
    </source>
</reference>
<dbReference type="InterPro" id="IPR015797">
    <property type="entry name" value="NUDIX_hydrolase-like_dom_sf"/>
</dbReference>
<accession>A0A4V5NHP9</accession>